<evidence type="ECO:0000256" key="4">
    <source>
        <dbReference type="ARBA" id="ARBA00023136"/>
    </source>
</evidence>
<keyword evidence="4 6" id="KW-0472">Membrane</keyword>
<evidence type="ECO:0000259" key="7">
    <source>
        <dbReference type="Pfam" id="PF13515"/>
    </source>
</evidence>
<accession>A0A1C6R8V9</accession>
<sequence>MPPPWKAFRAPPQGRPDPCTERVNRALEGLRERGRATARDRLRQLQAGLIVAVQAGVAAALAWELAFTVIGNERPVFAPVAAVGTIVSSVGQRLRRTVELIFGVAVGIAIGDLFIALAGTGAWQTGAVVTLAVTLAIGVSGQGALVAQAASTAVLVATLSPTVRDLEAPRFIDALAGGFAGLLVVIVLLPLNPTRTVRRAAAPALENLNRQLMATADALSDRDSDGAWQALHDLRSMEPDLERLRDALGGAREVVNLSPLRRRRRQAIVLYEHGVEQMNRAVRASRGLIRRAITAIDDEEPIPEALPAAVRSMAEAVDLLQVEFAFLRPPDRTRRIVLRSVALSTEAVDAGLGFSGTIIVGDLRTMATDVLRATGLPMVEANELIRRLRRDRRGILPPAVSS</sequence>
<dbReference type="InterPro" id="IPR049453">
    <property type="entry name" value="Memb_transporter_dom"/>
</dbReference>
<feature type="transmembrane region" description="Helical" evidence="6">
    <location>
        <begin position="49"/>
        <end position="70"/>
    </location>
</feature>
<evidence type="ECO:0000313" key="8">
    <source>
        <dbReference type="EMBL" id="SCL13502.1"/>
    </source>
</evidence>
<dbReference type="Pfam" id="PF13515">
    <property type="entry name" value="FUSC_2"/>
    <property type="match status" value="1"/>
</dbReference>
<evidence type="ECO:0000256" key="3">
    <source>
        <dbReference type="ARBA" id="ARBA00022989"/>
    </source>
</evidence>
<feature type="domain" description="Integral membrane bound transporter" evidence="7">
    <location>
        <begin position="62"/>
        <end position="184"/>
    </location>
</feature>
<keyword evidence="3 6" id="KW-1133">Transmembrane helix</keyword>
<dbReference type="Proteomes" id="UP000199699">
    <property type="component" value="Unassembled WGS sequence"/>
</dbReference>
<dbReference type="STRING" id="145857.GA0070616_0162"/>
<feature type="region of interest" description="Disordered" evidence="5">
    <location>
        <begin position="1"/>
        <end position="20"/>
    </location>
</feature>
<proteinExistence type="predicted"/>
<reference evidence="8 9" key="1">
    <citation type="submission" date="2016-06" db="EMBL/GenBank/DDBJ databases">
        <authorList>
            <person name="Kjaerup R.B."/>
            <person name="Dalgaard T.S."/>
            <person name="Juul-Madsen H.R."/>
        </authorList>
    </citation>
    <scope>NUCLEOTIDE SEQUENCE [LARGE SCALE GENOMIC DNA]</scope>
    <source>
        <strain evidence="8 9">DSM 43818</strain>
    </source>
</reference>
<keyword evidence="2 6" id="KW-0812">Transmembrane</keyword>
<evidence type="ECO:0000313" key="9">
    <source>
        <dbReference type="Proteomes" id="UP000199699"/>
    </source>
</evidence>
<feature type="transmembrane region" description="Helical" evidence="6">
    <location>
        <begin position="101"/>
        <end position="123"/>
    </location>
</feature>
<evidence type="ECO:0000256" key="6">
    <source>
        <dbReference type="SAM" id="Phobius"/>
    </source>
</evidence>
<dbReference type="AlphaFoldDB" id="A0A1C6R8V9"/>
<dbReference type="RefSeq" id="WP_245712592.1">
    <property type="nucleotide sequence ID" value="NZ_FMHT01000003.1"/>
</dbReference>
<evidence type="ECO:0000256" key="1">
    <source>
        <dbReference type="ARBA" id="ARBA00004141"/>
    </source>
</evidence>
<feature type="transmembrane region" description="Helical" evidence="6">
    <location>
        <begin position="129"/>
        <end position="159"/>
    </location>
</feature>
<comment type="subcellular location">
    <subcellularLocation>
        <location evidence="1">Membrane</location>
        <topology evidence="1">Multi-pass membrane protein</topology>
    </subcellularLocation>
</comment>
<dbReference type="EMBL" id="FMHT01000003">
    <property type="protein sequence ID" value="SCL13502.1"/>
    <property type="molecule type" value="Genomic_DNA"/>
</dbReference>
<protein>
    <submittedName>
        <fullName evidence="8">Uncharacterized membrane protein YgaE, UPF0421/DUF939 family</fullName>
    </submittedName>
</protein>
<evidence type="ECO:0000256" key="5">
    <source>
        <dbReference type="SAM" id="MobiDB-lite"/>
    </source>
</evidence>
<organism evidence="8 9">
    <name type="scientific">Micromonospora nigra</name>
    <dbReference type="NCBI Taxonomy" id="145857"/>
    <lineage>
        <taxon>Bacteria</taxon>
        <taxon>Bacillati</taxon>
        <taxon>Actinomycetota</taxon>
        <taxon>Actinomycetes</taxon>
        <taxon>Micromonosporales</taxon>
        <taxon>Micromonosporaceae</taxon>
        <taxon>Micromonospora</taxon>
    </lineage>
</organism>
<name>A0A1C6R8V9_9ACTN</name>
<evidence type="ECO:0000256" key="2">
    <source>
        <dbReference type="ARBA" id="ARBA00022692"/>
    </source>
</evidence>
<gene>
    <name evidence="8" type="ORF">GA0070616_0162</name>
</gene>
<dbReference type="GO" id="GO:0016020">
    <property type="term" value="C:membrane"/>
    <property type="evidence" value="ECO:0007669"/>
    <property type="project" value="UniProtKB-SubCell"/>
</dbReference>
<feature type="transmembrane region" description="Helical" evidence="6">
    <location>
        <begin position="171"/>
        <end position="191"/>
    </location>
</feature>
<keyword evidence="9" id="KW-1185">Reference proteome</keyword>